<dbReference type="GO" id="GO:0033263">
    <property type="term" value="C:CORVET complex"/>
    <property type="evidence" value="ECO:0007669"/>
    <property type="project" value="UniProtKB-UniRule"/>
</dbReference>
<name>A0A0U2T402_ACAPC</name>
<evidence type="ECO:0000256" key="2">
    <source>
        <dbReference type="ARBA" id="ARBA00017947"/>
    </source>
</evidence>
<protein>
    <recommendedName>
        <fullName evidence="2 3">Vacuolar protein sorting-associated protein 16 homolog</fullName>
    </recommendedName>
</protein>
<dbReference type="GO" id="GO:0031902">
    <property type="term" value="C:late endosome membrane"/>
    <property type="evidence" value="ECO:0007669"/>
    <property type="project" value="UniProtKB-SubCell"/>
</dbReference>
<feature type="domain" description="Vps16 C-terminal" evidence="4">
    <location>
        <begin position="496"/>
        <end position="798"/>
    </location>
</feature>
<feature type="domain" description="Vps16 N-terminal" evidence="5">
    <location>
        <begin position="5"/>
        <end position="397"/>
    </location>
</feature>
<comment type="similarity">
    <text evidence="1 3">Belongs to the VPS16 family.</text>
</comment>
<evidence type="ECO:0000259" key="4">
    <source>
        <dbReference type="Pfam" id="PF04840"/>
    </source>
</evidence>
<evidence type="ECO:0000313" key="6">
    <source>
        <dbReference type="EMBL" id="ALS04225.1"/>
    </source>
</evidence>
<keyword evidence="3" id="KW-0813">Transport</keyword>
<dbReference type="AlphaFoldDB" id="A0A0U2T402"/>
<dbReference type="InterPro" id="IPR006925">
    <property type="entry name" value="Vps16_C"/>
</dbReference>
<evidence type="ECO:0000259" key="5">
    <source>
        <dbReference type="Pfam" id="PF04841"/>
    </source>
</evidence>
<organism evidence="6">
    <name type="scientific">Acartia pacifica</name>
    <name type="common">Copepod</name>
    <dbReference type="NCBI Taxonomy" id="335913"/>
    <lineage>
        <taxon>Eukaryota</taxon>
        <taxon>Metazoa</taxon>
        <taxon>Ecdysozoa</taxon>
        <taxon>Arthropoda</taxon>
        <taxon>Crustacea</taxon>
        <taxon>Multicrustacea</taxon>
        <taxon>Hexanauplia</taxon>
        <taxon>Copepoda</taxon>
        <taxon>Calanoida</taxon>
        <taxon>Acartiidae</taxon>
        <taxon>Acartia</taxon>
    </lineage>
</organism>
<evidence type="ECO:0000256" key="1">
    <source>
        <dbReference type="ARBA" id="ARBA00009250"/>
    </source>
</evidence>
<dbReference type="PANTHER" id="PTHR12811">
    <property type="entry name" value="VACUOLAR PROTEIN SORTING VPS16"/>
    <property type="match status" value="1"/>
</dbReference>
<keyword evidence="3" id="KW-0472">Membrane</keyword>
<accession>A0A0U2T402</accession>
<dbReference type="GO" id="GO:0006886">
    <property type="term" value="P:intracellular protein transport"/>
    <property type="evidence" value="ECO:0007669"/>
    <property type="project" value="InterPro"/>
</dbReference>
<dbReference type="GO" id="GO:0003779">
    <property type="term" value="F:actin binding"/>
    <property type="evidence" value="ECO:0007669"/>
    <property type="project" value="TreeGrafter"/>
</dbReference>
<dbReference type="GO" id="GO:0030897">
    <property type="term" value="C:HOPS complex"/>
    <property type="evidence" value="ECO:0007669"/>
    <property type="project" value="UniProtKB-UniRule"/>
</dbReference>
<dbReference type="InterPro" id="IPR006926">
    <property type="entry name" value="Vps16_N"/>
</dbReference>
<dbReference type="PIRSF" id="PIRSF007949">
    <property type="entry name" value="VPS16"/>
    <property type="match status" value="1"/>
</dbReference>
<keyword evidence="3" id="KW-0653">Protein transport</keyword>
<dbReference type="GO" id="GO:0042144">
    <property type="term" value="P:vacuole fusion, non-autophagic"/>
    <property type="evidence" value="ECO:0007669"/>
    <property type="project" value="TreeGrafter"/>
</dbReference>
<sequence>MNDVTSNWIQLENDFYDKVELYSGGVFANIDDTCRLVSGPNAGLVLVTDKLRVRVLTGSGEQLAAWKWNNPPQVCMGWSSDKEPVFILEDGTVLVYSLFGTFKSSFSMGQEAKDMKILAARIFSSSSGSTGVAVLTSTFRFYMVSSLQEHKVRKLDDVEDLKHFTSWCPLTHDRQNRLLLGRGTDLVLLSHNDKTVLNMQIGGGIGTESNIIKVCLSPSQSNVAVVTDTGLLWIGTFTRKLSDYQLDSEVMHMAWCGEEVVFLSLTSGLSNLVHVSGAVEVLYGISPIGITQECDGVRIISPGFHDLIHRVTEPVQDIFKIGSMSPGSILLMASQAYNEKSHKADDYIRMIGARLDQAVSQCISAAGALFQPAHQKQLMRAAKFGNSFLQGFASDDFYHQCQTLKILNAVRHYKIGMPLTCKQLVYLSKPVLIDRLIARRLFPMAIAICEYLKLPQVEGKSRVLGHWACYKVETSTADEDETARQVSNRLGLNAEISYSDVASKAAQVGKKRLAVKLLEHEVRADKQVPLLLKLGQGAKALSKAIDSGDTDLIYHVILNLQEAHSTADFHMIMRGVKLGASLYAKYCAHYNTGGLQSWLQQEDDWLALAAHTVKESYASGRIETRLSHMVTAQEYYRKAKHDFNLTAIEESSKLLNHQSKLEEKFGRVYLNKSLHATVSQLLEEGEFKLADKLRSEFKVSDRKYLWLKVRAFGKSKQWVELANLAKNKKSIIGFGPFVDVCIEAGCKDEANRYLVLLNNEDRLKYLMKLEIYSEAAELAYNLKNVDALTMIEVKSVNNFSMLEKVAGLKQRLQSSR</sequence>
<evidence type="ECO:0000256" key="3">
    <source>
        <dbReference type="PIRNR" id="PIRNR007949"/>
    </source>
</evidence>
<dbReference type="Pfam" id="PF04841">
    <property type="entry name" value="Vps16_N"/>
    <property type="match status" value="1"/>
</dbReference>
<dbReference type="InterPro" id="IPR038132">
    <property type="entry name" value="Vps16_C_sf"/>
</dbReference>
<dbReference type="PANTHER" id="PTHR12811:SF0">
    <property type="entry name" value="VACUOLAR PROTEIN SORTING-ASSOCIATED PROTEIN 16 HOMOLOG"/>
    <property type="match status" value="1"/>
</dbReference>
<dbReference type="EMBL" id="KT754391">
    <property type="protein sequence ID" value="ALS04225.1"/>
    <property type="molecule type" value="mRNA"/>
</dbReference>
<keyword evidence="3" id="KW-0967">Endosome</keyword>
<comment type="function">
    <text evidence="3">Plays a role in vesicle-mediated protein trafficking to lysosomal compartments including the endocytic membrane transport and autophagic pathways. Believed to act as a core component of the putative HOPS and CORVET endosomal tethering complexes.</text>
</comment>
<dbReference type="GO" id="GO:0005765">
    <property type="term" value="C:lysosomal membrane"/>
    <property type="evidence" value="ECO:0007669"/>
    <property type="project" value="UniProtKB-SubCell"/>
</dbReference>
<dbReference type="GO" id="GO:0016197">
    <property type="term" value="P:endosomal transport"/>
    <property type="evidence" value="ECO:0007669"/>
    <property type="project" value="TreeGrafter"/>
</dbReference>
<proteinExistence type="evidence at transcript level"/>
<keyword evidence="3" id="KW-0458">Lysosome</keyword>
<dbReference type="InterPro" id="IPR016534">
    <property type="entry name" value="VPS16"/>
</dbReference>
<reference evidence="6" key="1">
    <citation type="journal article" date="2015" name="Sci. Rep.">
        <title>Spliced leader RNA trans-splicing discovered in copepods.</title>
        <authorList>
            <person name="Yang F."/>
            <person name="Xu D."/>
            <person name="Zhuang Y."/>
            <person name="Yi X."/>
            <person name="Huang Y."/>
            <person name="Chen H."/>
            <person name="Lin S."/>
            <person name="Campbell D.A."/>
            <person name="Sturm N.R."/>
            <person name="Liu G."/>
            <person name="Zhang H."/>
        </authorList>
    </citation>
    <scope>NUCLEOTIDE SEQUENCE</scope>
</reference>
<dbReference type="Gene3D" id="1.10.150.780">
    <property type="entry name" value="Vps16, C-terminal region"/>
    <property type="match status" value="1"/>
</dbReference>
<dbReference type="Pfam" id="PF04840">
    <property type="entry name" value="Vps16_C"/>
    <property type="match status" value="1"/>
</dbReference>
<comment type="subcellular location">
    <subcellularLocation>
        <location evidence="3">Late endosome membrane</location>
        <topology evidence="3">Peripheral membrane protein</topology>
        <orientation evidence="3">Cytoplasmic side</orientation>
    </subcellularLocation>
    <subcellularLocation>
        <location evidence="3">Lysosome membrane</location>
        <topology evidence="3">Peripheral membrane protein</topology>
        <orientation evidence="3">Cytoplasmic side</orientation>
    </subcellularLocation>
    <text evidence="3">Cytoplasmic, peripheral membrane protein associated with late endosomes/lysosomes.</text>
</comment>